<protein>
    <submittedName>
        <fullName evidence="6">Metallophosphoesterase</fullName>
    </submittedName>
</protein>
<evidence type="ECO:0000256" key="4">
    <source>
        <dbReference type="ARBA" id="ARBA00025742"/>
    </source>
</evidence>
<dbReference type="Pfam" id="PF00149">
    <property type="entry name" value="Metallophos"/>
    <property type="match status" value="1"/>
</dbReference>
<dbReference type="InterPro" id="IPR050884">
    <property type="entry name" value="CNP_phosphodiesterase-III"/>
</dbReference>
<dbReference type="GO" id="GO:0046872">
    <property type="term" value="F:metal ion binding"/>
    <property type="evidence" value="ECO:0007669"/>
    <property type="project" value="UniProtKB-KW"/>
</dbReference>
<keyword evidence="1" id="KW-0479">Metal-binding</keyword>
<comment type="similarity">
    <text evidence="4">Belongs to the cyclic nucleotide phosphodiesterase class-III family.</text>
</comment>
<evidence type="ECO:0000256" key="3">
    <source>
        <dbReference type="ARBA" id="ARBA00023004"/>
    </source>
</evidence>
<dbReference type="RefSeq" id="WP_171223822.1">
    <property type="nucleotide sequence ID" value="NZ_CP053085.1"/>
</dbReference>
<organism evidence="6 7">
    <name type="scientific">Gemmatimonas groenlandica</name>
    <dbReference type="NCBI Taxonomy" id="2732249"/>
    <lineage>
        <taxon>Bacteria</taxon>
        <taxon>Pseudomonadati</taxon>
        <taxon>Gemmatimonadota</taxon>
        <taxon>Gemmatimonadia</taxon>
        <taxon>Gemmatimonadales</taxon>
        <taxon>Gemmatimonadaceae</taxon>
        <taxon>Gemmatimonas</taxon>
    </lineage>
</organism>
<dbReference type="Gene3D" id="3.60.21.10">
    <property type="match status" value="1"/>
</dbReference>
<keyword evidence="7" id="KW-1185">Reference proteome</keyword>
<sequence>MLRRVLHVSDIHCGHPFVAVHVAAALEVAAASRFDAIVISGDFSQRARVKEFERARGILDQFRAIAPTIEVPGNHDTAWWHAPFGWGDASRLHEGYTQYINPVLEPVVRVPGVTMVGLNSAAGMLPQAVTWYPRDWRVKGGLTASQFEWAQREMAASPAGDLRLLVVHHNVVRGRLSHRWGLKRPEAALDRLAALPVDVVCTGHDHEERTEVVQRRTGRFLVSGANTLSSRSRKHRPSALNVIEATAAHVTVQAWGYRQGAFAPGPMSATLDRRESRLT</sequence>
<gene>
    <name evidence="6" type="ORF">HKW67_02090</name>
</gene>
<evidence type="ECO:0000256" key="1">
    <source>
        <dbReference type="ARBA" id="ARBA00022723"/>
    </source>
</evidence>
<proteinExistence type="inferred from homology"/>
<dbReference type="PANTHER" id="PTHR42988:SF2">
    <property type="entry name" value="CYCLIC NUCLEOTIDE PHOSPHODIESTERASE CBUA0032-RELATED"/>
    <property type="match status" value="1"/>
</dbReference>
<dbReference type="InterPro" id="IPR004843">
    <property type="entry name" value="Calcineurin-like_PHP"/>
</dbReference>
<dbReference type="Proteomes" id="UP000500938">
    <property type="component" value="Chromosome"/>
</dbReference>
<evidence type="ECO:0000259" key="5">
    <source>
        <dbReference type="Pfam" id="PF00149"/>
    </source>
</evidence>
<dbReference type="PANTHER" id="PTHR42988">
    <property type="entry name" value="PHOSPHOHYDROLASE"/>
    <property type="match status" value="1"/>
</dbReference>
<evidence type="ECO:0000313" key="6">
    <source>
        <dbReference type="EMBL" id="QJR34396.1"/>
    </source>
</evidence>
<dbReference type="AlphaFoldDB" id="A0A6M4ILW5"/>
<dbReference type="SUPFAM" id="SSF56300">
    <property type="entry name" value="Metallo-dependent phosphatases"/>
    <property type="match status" value="1"/>
</dbReference>
<dbReference type="KEGG" id="ggr:HKW67_02090"/>
<dbReference type="GO" id="GO:0016787">
    <property type="term" value="F:hydrolase activity"/>
    <property type="evidence" value="ECO:0007669"/>
    <property type="project" value="UniProtKB-KW"/>
</dbReference>
<keyword evidence="3" id="KW-0408">Iron</keyword>
<evidence type="ECO:0000313" key="7">
    <source>
        <dbReference type="Proteomes" id="UP000500938"/>
    </source>
</evidence>
<accession>A0A6M4ILW5</accession>
<dbReference type="EMBL" id="CP053085">
    <property type="protein sequence ID" value="QJR34396.1"/>
    <property type="molecule type" value="Genomic_DNA"/>
</dbReference>
<keyword evidence="2" id="KW-0378">Hydrolase</keyword>
<evidence type="ECO:0000256" key="2">
    <source>
        <dbReference type="ARBA" id="ARBA00022801"/>
    </source>
</evidence>
<feature type="domain" description="Calcineurin-like phosphoesterase" evidence="5">
    <location>
        <begin position="4"/>
        <end position="207"/>
    </location>
</feature>
<reference evidence="6 7" key="1">
    <citation type="submission" date="2020-05" db="EMBL/GenBank/DDBJ databases">
        <title>Complete genome sequence of Gemmatimonas greenlandica TET16.</title>
        <authorList>
            <person name="Zeng Y."/>
        </authorList>
    </citation>
    <scope>NUCLEOTIDE SEQUENCE [LARGE SCALE GENOMIC DNA]</scope>
    <source>
        <strain evidence="6 7">TET16</strain>
    </source>
</reference>
<name>A0A6M4ILW5_9BACT</name>
<dbReference type="InterPro" id="IPR029052">
    <property type="entry name" value="Metallo-depent_PP-like"/>
</dbReference>